<gene>
    <name evidence="1" type="ORF">CTM74_07685</name>
</gene>
<protein>
    <submittedName>
        <fullName evidence="1">Uncharacterized protein</fullName>
    </submittedName>
</protein>
<name>A0AAD0ALQ5_9FUSO</name>
<reference evidence="1 2" key="1">
    <citation type="submission" date="2017-11" db="EMBL/GenBank/DDBJ databases">
        <title>Genome sequencing of Fusobacterium periodonticum KCOM 1263.</title>
        <authorList>
            <person name="Kook J.-K."/>
            <person name="Park S.-N."/>
            <person name="Lim Y.K."/>
        </authorList>
    </citation>
    <scope>NUCLEOTIDE SEQUENCE [LARGE SCALE GENOMIC DNA]</scope>
    <source>
        <strain evidence="1 2">KCOM 1263</strain>
    </source>
</reference>
<proteinExistence type="predicted"/>
<dbReference type="Proteomes" id="UP000228552">
    <property type="component" value="Chromosome"/>
</dbReference>
<keyword evidence="2" id="KW-1185">Reference proteome</keyword>
<accession>A0AAD0ALQ5</accession>
<sequence length="69" mass="8485">MKFSKLTKNETERLFELMKIPCYKMTDEEYDEYYNLELKIGTAKEDIPERNFKHRSLKEKWKSDALIFE</sequence>
<evidence type="ECO:0000313" key="1">
    <source>
        <dbReference type="EMBL" id="ATV61708.1"/>
    </source>
</evidence>
<dbReference type="EMBL" id="CP024700">
    <property type="protein sequence ID" value="ATV61708.1"/>
    <property type="molecule type" value="Genomic_DNA"/>
</dbReference>
<evidence type="ECO:0000313" key="2">
    <source>
        <dbReference type="Proteomes" id="UP000228552"/>
    </source>
</evidence>
<dbReference type="AlphaFoldDB" id="A0AAD0ALQ5"/>
<dbReference type="RefSeq" id="WP_005968458.1">
    <property type="nucleotide sequence ID" value="NZ_CP024700.1"/>
</dbReference>
<organism evidence="1 2">
    <name type="scientific">Fusobacterium pseudoperiodonticum</name>
    <dbReference type="NCBI Taxonomy" id="2663009"/>
    <lineage>
        <taxon>Bacteria</taxon>
        <taxon>Fusobacteriati</taxon>
        <taxon>Fusobacteriota</taxon>
        <taxon>Fusobacteriia</taxon>
        <taxon>Fusobacteriales</taxon>
        <taxon>Fusobacteriaceae</taxon>
        <taxon>Fusobacterium</taxon>
    </lineage>
</organism>